<comment type="caution">
    <text evidence="2">The sequence shown here is derived from an EMBL/GenBank/DDBJ whole genome shotgun (WGS) entry which is preliminary data.</text>
</comment>
<evidence type="ECO:0000313" key="3">
    <source>
        <dbReference type="Proteomes" id="UP000285405"/>
    </source>
</evidence>
<sequence>MDIKVTVSHGCYLRDRKDRTPYLMSAEKSIDTGDVPDTLPELSQNGGIIFSRSHEQMVLFRYRGHQHHYSEYYVSFMQSIIKIIDVLPDLPSELDVVLARPSYTGQNSRHDSSYGPKQAVFITLQI</sequence>
<dbReference type="EMBL" id="MCBR01009850">
    <property type="protein sequence ID" value="RKF71543.1"/>
    <property type="molecule type" value="Genomic_DNA"/>
</dbReference>
<dbReference type="Proteomes" id="UP000285405">
    <property type="component" value="Unassembled WGS sequence"/>
</dbReference>
<dbReference type="AlphaFoldDB" id="A0A420IAI2"/>
<dbReference type="OrthoDB" id="432234at2759"/>
<name>A0A420IAI2_9PEZI</name>
<evidence type="ECO:0000313" key="2">
    <source>
        <dbReference type="EMBL" id="RKF71543.1"/>
    </source>
</evidence>
<reference evidence="2 3" key="1">
    <citation type="journal article" date="2018" name="BMC Genomics">
        <title>Comparative genome analyses reveal sequence features reflecting distinct modes of host-adaptation between dicot and monocot powdery mildew.</title>
        <authorList>
            <person name="Wu Y."/>
            <person name="Ma X."/>
            <person name="Pan Z."/>
            <person name="Kale S.D."/>
            <person name="Song Y."/>
            <person name="King H."/>
            <person name="Zhang Q."/>
            <person name="Presley C."/>
            <person name="Deng X."/>
            <person name="Wei C.I."/>
            <person name="Xiao S."/>
        </authorList>
    </citation>
    <scope>NUCLEOTIDE SEQUENCE [LARGE SCALE GENOMIC DNA]</scope>
    <source>
        <strain evidence="2">UCSC1</strain>
    </source>
</reference>
<organism evidence="2 3">
    <name type="scientific">Golovinomyces cichoracearum</name>
    <dbReference type="NCBI Taxonomy" id="62708"/>
    <lineage>
        <taxon>Eukaryota</taxon>
        <taxon>Fungi</taxon>
        <taxon>Dikarya</taxon>
        <taxon>Ascomycota</taxon>
        <taxon>Pezizomycotina</taxon>
        <taxon>Leotiomycetes</taxon>
        <taxon>Erysiphales</taxon>
        <taxon>Erysiphaceae</taxon>
        <taxon>Golovinomyces</taxon>
    </lineage>
</organism>
<proteinExistence type="predicted"/>
<accession>A0A420IAI2</accession>
<evidence type="ECO:0000259" key="1">
    <source>
        <dbReference type="Pfam" id="PF20209"/>
    </source>
</evidence>
<dbReference type="Pfam" id="PF20209">
    <property type="entry name" value="DUF6570"/>
    <property type="match status" value="1"/>
</dbReference>
<feature type="domain" description="DUF6570" evidence="1">
    <location>
        <begin position="18"/>
        <end position="106"/>
    </location>
</feature>
<gene>
    <name evidence="2" type="ORF">GcC1_098010</name>
</gene>
<dbReference type="InterPro" id="IPR046700">
    <property type="entry name" value="DUF6570"/>
</dbReference>
<protein>
    <recommendedName>
        <fullName evidence="1">DUF6570 domain-containing protein</fullName>
    </recommendedName>
</protein>